<feature type="region of interest" description="Disordered" evidence="1">
    <location>
        <begin position="127"/>
        <end position="194"/>
    </location>
</feature>
<name>A0ABQ6LNT7_9RHOB</name>
<organism evidence="3 4">
    <name type="scientific">Paralimibaculum aggregatum</name>
    <dbReference type="NCBI Taxonomy" id="3036245"/>
    <lineage>
        <taxon>Bacteria</taxon>
        <taxon>Pseudomonadati</taxon>
        <taxon>Pseudomonadota</taxon>
        <taxon>Alphaproteobacteria</taxon>
        <taxon>Rhodobacterales</taxon>
        <taxon>Paracoccaceae</taxon>
        <taxon>Paralimibaculum</taxon>
    </lineage>
</organism>
<evidence type="ECO:0000256" key="1">
    <source>
        <dbReference type="SAM" id="MobiDB-lite"/>
    </source>
</evidence>
<feature type="domain" description="Transposase TnpC homeodomain" evidence="2">
    <location>
        <begin position="88"/>
        <end position="166"/>
    </location>
</feature>
<keyword evidence="4" id="KW-1185">Reference proteome</keyword>
<protein>
    <recommendedName>
        <fullName evidence="2">Transposase TnpC homeodomain domain-containing protein</fullName>
    </recommendedName>
</protein>
<feature type="compositionally biased region" description="Basic and acidic residues" evidence="1">
    <location>
        <begin position="7"/>
        <end position="21"/>
    </location>
</feature>
<dbReference type="EMBL" id="BSYI01000045">
    <property type="protein sequence ID" value="GMG84885.1"/>
    <property type="molecule type" value="Genomic_DNA"/>
</dbReference>
<dbReference type="Proteomes" id="UP001239909">
    <property type="component" value="Unassembled WGS sequence"/>
</dbReference>
<evidence type="ECO:0000313" key="4">
    <source>
        <dbReference type="Proteomes" id="UP001239909"/>
    </source>
</evidence>
<reference evidence="3 4" key="1">
    <citation type="submission" date="2023-04" db="EMBL/GenBank/DDBJ databases">
        <title>Marinoamorphus aggregata gen. nov., sp. Nov., isolate from tissue of brittle star Ophioplocus japonicus.</title>
        <authorList>
            <person name="Kawano K."/>
            <person name="Sawayama S."/>
            <person name="Nakagawa S."/>
        </authorList>
    </citation>
    <scope>NUCLEOTIDE SEQUENCE [LARGE SCALE GENOMIC DNA]</scope>
    <source>
        <strain evidence="3 4">NKW23</strain>
    </source>
</reference>
<accession>A0ABQ6LNT7</accession>
<proteinExistence type="predicted"/>
<dbReference type="Pfam" id="PF13007">
    <property type="entry name" value="LZ_Tnp_IS66"/>
    <property type="match status" value="1"/>
</dbReference>
<gene>
    <name evidence="3" type="ORF">LNKW23_41010</name>
</gene>
<dbReference type="InterPro" id="IPR024463">
    <property type="entry name" value="Transposase_TnpC_homeodom"/>
</dbReference>
<evidence type="ECO:0000259" key="2">
    <source>
        <dbReference type="Pfam" id="PF13007"/>
    </source>
</evidence>
<comment type="caution">
    <text evidence="3">The sequence shown here is derived from an EMBL/GenBank/DDBJ whole genome shotgun (WGS) entry which is preliminary data.</text>
</comment>
<sequence>MLWVEALTRHRSESRAEERLAPPEPKSTAGPGRLPHLTDLACFRGGRAALEMDQNKSSAPTELPDDRTVPKVVAVAPRTDNKRMSATLRVRVARLCSQAFGAHSETVEREIAQLGLALEDLQVAVAEGDDSPTDESEDAHHTASDAPEQTRPQRRSRVTEGTPRERRGLDPGETCPDSGGAPGITGQDMSEPST</sequence>
<evidence type="ECO:0000313" key="3">
    <source>
        <dbReference type="EMBL" id="GMG84885.1"/>
    </source>
</evidence>
<feature type="region of interest" description="Disordered" evidence="1">
    <location>
        <begin position="1"/>
        <end position="36"/>
    </location>
</feature>
<feature type="compositionally biased region" description="Acidic residues" evidence="1">
    <location>
        <begin position="127"/>
        <end position="137"/>
    </location>
</feature>